<dbReference type="EMBL" id="CAMGYJ010000004">
    <property type="protein sequence ID" value="CAI0405236.1"/>
    <property type="molecule type" value="Genomic_DNA"/>
</dbReference>
<accession>A0AAV0J9N8</accession>
<proteinExistence type="predicted"/>
<gene>
    <name evidence="1" type="ORF">LITE_LOCUS12813</name>
</gene>
<keyword evidence="2" id="KW-1185">Reference proteome</keyword>
<protein>
    <submittedName>
        <fullName evidence="1">Uncharacterized protein</fullName>
    </submittedName>
</protein>
<dbReference type="Proteomes" id="UP001154282">
    <property type="component" value="Unassembled WGS sequence"/>
</dbReference>
<organism evidence="1 2">
    <name type="scientific">Linum tenue</name>
    <dbReference type="NCBI Taxonomy" id="586396"/>
    <lineage>
        <taxon>Eukaryota</taxon>
        <taxon>Viridiplantae</taxon>
        <taxon>Streptophyta</taxon>
        <taxon>Embryophyta</taxon>
        <taxon>Tracheophyta</taxon>
        <taxon>Spermatophyta</taxon>
        <taxon>Magnoliopsida</taxon>
        <taxon>eudicotyledons</taxon>
        <taxon>Gunneridae</taxon>
        <taxon>Pentapetalae</taxon>
        <taxon>rosids</taxon>
        <taxon>fabids</taxon>
        <taxon>Malpighiales</taxon>
        <taxon>Linaceae</taxon>
        <taxon>Linum</taxon>
    </lineage>
</organism>
<sequence length="56" mass="6214">ILIVREDKASCDEAFANPVPSLSISLLTSVFLHEFIAVCSHREHHLVLVVNGYPII</sequence>
<evidence type="ECO:0000313" key="2">
    <source>
        <dbReference type="Proteomes" id="UP001154282"/>
    </source>
</evidence>
<dbReference type="AlphaFoldDB" id="A0AAV0J9N8"/>
<reference evidence="1" key="1">
    <citation type="submission" date="2022-08" db="EMBL/GenBank/DDBJ databases">
        <authorList>
            <person name="Gutierrez-Valencia J."/>
        </authorList>
    </citation>
    <scope>NUCLEOTIDE SEQUENCE</scope>
</reference>
<feature type="non-terminal residue" evidence="1">
    <location>
        <position position="1"/>
    </location>
</feature>
<name>A0AAV0J9N8_9ROSI</name>
<evidence type="ECO:0000313" key="1">
    <source>
        <dbReference type="EMBL" id="CAI0405236.1"/>
    </source>
</evidence>
<comment type="caution">
    <text evidence="1">The sequence shown here is derived from an EMBL/GenBank/DDBJ whole genome shotgun (WGS) entry which is preliminary data.</text>
</comment>